<dbReference type="Proteomes" id="UP000009886">
    <property type="component" value="Unassembled WGS sequence"/>
</dbReference>
<dbReference type="AlphaFoldDB" id="K9F7L6"/>
<dbReference type="KEGG" id="pdp:PDIP_89110"/>
<gene>
    <name evidence="1" type="ORF">PDIP_89110</name>
</gene>
<accession>K9F7L6</accession>
<protein>
    <submittedName>
        <fullName evidence="1">Uncharacterized protein</fullName>
    </submittedName>
</protein>
<comment type="caution">
    <text evidence="1">The sequence shown here is derived from an EMBL/GenBank/DDBJ whole genome shotgun (WGS) entry which is preliminary data.</text>
</comment>
<proteinExistence type="predicted"/>
<name>K9F7L6_PEND1</name>
<organism evidence="1 2">
    <name type="scientific">Penicillium digitatum (strain Pd1 / CECT 20795)</name>
    <name type="common">Green mold</name>
    <dbReference type="NCBI Taxonomy" id="1170230"/>
    <lineage>
        <taxon>Eukaryota</taxon>
        <taxon>Fungi</taxon>
        <taxon>Dikarya</taxon>
        <taxon>Ascomycota</taxon>
        <taxon>Pezizomycotina</taxon>
        <taxon>Eurotiomycetes</taxon>
        <taxon>Eurotiomycetidae</taxon>
        <taxon>Eurotiales</taxon>
        <taxon>Aspergillaceae</taxon>
        <taxon>Penicillium</taxon>
    </lineage>
</organism>
<dbReference type="EMBL" id="AKCU01000560">
    <property type="protein sequence ID" value="EKV04052.1"/>
    <property type="molecule type" value="Genomic_DNA"/>
</dbReference>
<evidence type="ECO:0000313" key="1">
    <source>
        <dbReference type="EMBL" id="EKV04052.1"/>
    </source>
</evidence>
<dbReference type="VEuPathDB" id="FungiDB:PDIP_89110"/>
<dbReference type="HOGENOM" id="CLU_1982323_0_0_1"/>
<evidence type="ECO:0000313" key="2">
    <source>
        <dbReference type="Proteomes" id="UP000009886"/>
    </source>
</evidence>
<sequence length="126" mass="14408">MATEPHLFGRAYPERGLQQADEVEANHGASPILGILNLGLWNHLDRGKTNTQTKEIAYLHDVEQPEVVKHSSDAFVHDSFSRDSHVDGVLVLDHFSKSMRWKDLLEKYSRSVKWLTGKAVQERVWC</sequence>
<reference evidence="2" key="1">
    <citation type="journal article" date="2012" name="BMC Genomics">
        <title>Genome sequence of the necrotrophic fungus Penicillium digitatum, the main postharvest pathogen of citrus.</title>
        <authorList>
            <person name="Marcet-Houben M."/>
            <person name="Ballester A.-R."/>
            <person name="de la Fuente B."/>
            <person name="Harries E."/>
            <person name="Marcos J.F."/>
            <person name="Gonzalez-Candelas L."/>
            <person name="Gabaldon T."/>
        </authorList>
    </citation>
    <scope>NUCLEOTIDE SEQUENCE [LARGE SCALE GENOMIC DNA]</scope>
    <source>
        <strain evidence="2">Pd1 / CECT 20795</strain>
    </source>
</reference>